<dbReference type="Proteomes" id="UP000621799">
    <property type="component" value="Unassembled WGS sequence"/>
</dbReference>
<evidence type="ECO:0000313" key="1">
    <source>
        <dbReference type="EMBL" id="MBE9041530.1"/>
    </source>
</evidence>
<dbReference type="PANTHER" id="PTHR19959:SF119">
    <property type="entry name" value="FUNGAL LIPASE-LIKE DOMAIN-CONTAINING PROTEIN"/>
    <property type="match status" value="1"/>
</dbReference>
<dbReference type="RefSeq" id="WP_264321735.1">
    <property type="nucleotide sequence ID" value="NZ_JADEXN010000207.1"/>
</dbReference>
<feature type="non-terminal residue" evidence="1">
    <location>
        <position position="1"/>
    </location>
</feature>
<keyword evidence="2" id="KW-1185">Reference proteome</keyword>
<evidence type="ECO:0000313" key="2">
    <source>
        <dbReference type="Proteomes" id="UP000621799"/>
    </source>
</evidence>
<proteinExistence type="predicted"/>
<dbReference type="Pfam" id="PF13374">
    <property type="entry name" value="TPR_10"/>
    <property type="match status" value="1"/>
</dbReference>
<gene>
    <name evidence="1" type="ORF">IQ235_12140</name>
</gene>
<accession>A0A928Z8E9</accession>
<dbReference type="Gene3D" id="1.25.40.10">
    <property type="entry name" value="Tetratricopeptide repeat domain"/>
    <property type="match status" value="3"/>
</dbReference>
<protein>
    <submittedName>
        <fullName evidence="1">Tetratricopeptide repeat protein</fullName>
    </submittedName>
</protein>
<reference evidence="1" key="1">
    <citation type="submission" date="2020-10" db="EMBL/GenBank/DDBJ databases">
        <authorList>
            <person name="Castelo-Branco R."/>
            <person name="Eusebio N."/>
            <person name="Adriana R."/>
            <person name="Vieira A."/>
            <person name="Brugerolle De Fraissinette N."/>
            <person name="Rezende De Castro R."/>
            <person name="Schneider M.P."/>
            <person name="Vasconcelos V."/>
            <person name="Leao P.N."/>
        </authorList>
    </citation>
    <scope>NUCLEOTIDE SEQUENCE</scope>
    <source>
        <strain evidence="1">LEGE 11467</strain>
    </source>
</reference>
<comment type="caution">
    <text evidence="1">The sequence shown here is derived from an EMBL/GenBank/DDBJ whole genome shotgun (WGS) entry which is preliminary data.</text>
</comment>
<organism evidence="1 2">
    <name type="scientific">Zarconia navalis LEGE 11467</name>
    <dbReference type="NCBI Taxonomy" id="1828826"/>
    <lineage>
        <taxon>Bacteria</taxon>
        <taxon>Bacillati</taxon>
        <taxon>Cyanobacteriota</taxon>
        <taxon>Cyanophyceae</taxon>
        <taxon>Oscillatoriophycideae</taxon>
        <taxon>Oscillatoriales</taxon>
        <taxon>Oscillatoriales incertae sedis</taxon>
        <taxon>Zarconia</taxon>
        <taxon>Zarconia navalis</taxon>
    </lineage>
</organism>
<sequence>NGGNFSLETIHAAICAYDRAMEYFTGESSPSTETTTAIAVELGNLYWMLSRGFAEPEEKCRYLKQSLEFHRSVLVQIKPPHPLWMPVQNHLGGLYADLARYEDAAENLHQSAIAFEEVLRLKNGDGDSLQYATTQNSLGTTYWSLAQHREPVRYLQQAIAAYCQALEIYTPQQNNPQKNAIDYAMVLNNLGTAYWTLSRHDRTFENLLLAVDAYCKALKHRTRETLPVGCAATQNNLATAYWHLAQRFEAESEQAIEYLQQAIAAYETAVTVAESVGDRALPFDLLAAYNNLGLARYQWVTHPHFDGTAESRQNHLEAALQHHLLALAGWKQQPERYKTALDFVVRTIRAFYNDGDIQTQNLAFSQLPSDVLPEVMKGLWY</sequence>
<dbReference type="EMBL" id="JADEXN010000207">
    <property type="protein sequence ID" value="MBE9041530.1"/>
    <property type="molecule type" value="Genomic_DNA"/>
</dbReference>
<dbReference type="PANTHER" id="PTHR19959">
    <property type="entry name" value="KINESIN LIGHT CHAIN"/>
    <property type="match status" value="1"/>
</dbReference>
<dbReference type="SUPFAM" id="SSF48452">
    <property type="entry name" value="TPR-like"/>
    <property type="match status" value="1"/>
</dbReference>
<dbReference type="InterPro" id="IPR011990">
    <property type="entry name" value="TPR-like_helical_dom_sf"/>
</dbReference>
<dbReference type="AlphaFoldDB" id="A0A928Z8E9"/>
<name>A0A928Z8E9_9CYAN</name>